<accession>A0A0F6WAL0</accession>
<dbReference type="GO" id="GO:0000976">
    <property type="term" value="F:transcription cis-regulatory region binding"/>
    <property type="evidence" value="ECO:0007669"/>
    <property type="project" value="TreeGrafter"/>
</dbReference>
<dbReference type="InterPro" id="IPR004111">
    <property type="entry name" value="Repressor_TetR_C"/>
</dbReference>
<dbReference type="Gene3D" id="1.10.357.10">
    <property type="entry name" value="Tetracycline Repressor, domain 2"/>
    <property type="match status" value="1"/>
</dbReference>
<dbReference type="Pfam" id="PF02909">
    <property type="entry name" value="TetR_C_1"/>
    <property type="match status" value="1"/>
</dbReference>
<evidence type="ECO:0000313" key="7">
    <source>
        <dbReference type="Proteomes" id="UP000034883"/>
    </source>
</evidence>
<dbReference type="Proteomes" id="UP000034883">
    <property type="component" value="Chromosome"/>
</dbReference>
<dbReference type="AlphaFoldDB" id="A0A0F6WAL0"/>
<dbReference type="STRING" id="927083.DB32_008791"/>
<evidence type="ECO:0000259" key="5">
    <source>
        <dbReference type="PROSITE" id="PS50977"/>
    </source>
</evidence>
<dbReference type="SUPFAM" id="SSF48498">
    <property type="entry name" value="Tetracyclin repressor-like, C-terminal domain"/>
    <property type="match status" value="1"/>
</dbReference>
<dbReference type="EMBL" id="CP011125">
    <property type="protein sequence ID" value="AKF11642.1"/>
    <property type="molecule type" value="Genomic_DNA"/>
</dbReference>
<keyword evidence="2 4" id="KW-0238">DNA-binding</keyword>
<keyword evidence="1" id="KW-0805">Transcription regulation</keyword>
<protein>
    <submittedName>
        <fullName evidence="6">Transcriptional regulator, TetR family protein</fullName>
    </submittedName>
</protein>
<keyword evidence="3" id="KW-0804">Transcription</keyword>
<evidence type="ECO:0000256" key="1">
    <source>
        <dbReference type="ARBA" id="ARBA00023015"/>
    </source>
</evidence>
<sequence length="210" mass="23496">MIVDRACELVREHGLDALTMRAIAEALEATPMAIYHHVKDRDALVHLVVDRVVARIELPERTLAPVPWLREVAHRTRCVGLEHPGVMDVLLDEGPAVPSALRILDATVATLHDAGLGWAAATDVHNTFFSWLAGAIRREDRWRRQHVEGPPPFVALAETMPSRELPALRRALPRLRAIDLDAMFATSLELVLAGVEHQLERPRGRQDARR</sequence>
<dbReference type="GO" id="GO:0045892">
    <property type="term" value="P:negative regulation of DNA-templated transcription"/>
    <property type="evidence" value="ECO:0007669"/>
    <property type="project" value="InterPro"/>
</dbReference>
<evidence type="ECO:0000256" key="4">
    <source>
        <dbReference type="PROSITE-ProRule" id="PRU00335"/>
    </source>
</evidence>
<dbReference type="InterPro" id="IPR036271">
    <property type="entry name" value="Tet_transcr_reg_TetR-rel_C_sf"/>
</dbReference>
<dbReference type="InterPro" id="IPR009057">
    <property type="entry name" value="Homeodomain-like_sf"/>
</dbReference>
<feature type="domain" description="HTH tetR-type" evidence="5">
    <location>
        <begin position="1"/>
        <end position="56"/>
    </location>
</feature>
<dbReference type="PROSITE" id="PS50977">
    <property type="entry name" value="HTH_TETR_2"/>
    <property type="match status" value="1"/>
</dbReference>
<evidence type="ECO:0000313" key="6">
    <source>
        <dbReference type="EMBL" id="AKF11642.1"/>
    </source>
</evidence>
<reference evidence="6 7" key="1">
    <citation type="submission" date="2015-03" db="EMBL/GenBank/DDBJ databases">
        <title>Genome assembly of Sandaracinus amylolyticus DSM 53668.</title>
        <authorList>
            <person name="Sharma G."/>
            <person name="Subramanian S."/>
        </authorList>
    </citation>
    <scope>NUCLEOTIDE SEQUENCE [LARGE SCALE GENOMIC DNA]</scope>
    <source>
        <strain evidence="6 7">DSM 53668</strain>
    </source>
</reference>
<dbReference type="Pfam" id="PF00440">
    <property type="entry name" value="TetR_N"/>
    <property type="match status" value="1"/>
</dbReference>
<dbReference type="KEGG" id="samy:DB32_008791"/>
<organism evidence="6 7">
    <name type="scientific">Sandaracinus amylolyticus</name>
    <dbReference type="NCBI Taxonomy" id="927083"/>
    <lineage>
        <taxon>Bacteria</taxon>
        <taxon>Pseudomonadati</taxon>
        <taxon>Myxococcota</taxon>
        <taxon>Polyangia</taxon>
        <taxon>Polyangiales</taxon>
        <taxon>Sandaracinaceae</taxon>
        <taxon>Sandaracinus</taxon>
    </lineage>
</organism>
<feature type="DNA-binding region" description="H-T-H motif" evidence="4">
    <location>
        <begin position="19"/>
        <end position="38"/>
    </location>
</feature>
<proteinExistence type="predicted"/>
<name>A0A0F6WAL0_9BACT</name>
<keyword evidence="7" id="KW-1185">Reference proteome</keyword>
<dbReference type="SUPFAM" id="SSF46689">
    <property type="entry name" value="Homeodomain-like"/>
    <property type="match status" value="1"/>
</dbReference>
<dbReference type="InterPro" id="IPR001647">
    <property type="entry name" value="HTH_TetR"/>
</dbReference>
<dbReference type="Gene3D" id="1.10.10.60">
    <property type="entry name" value="Homeodomain-like"/>
    <property type="match status" value="1"/>
</dbReference>
<evidence type="ECO:0000256" key="2">
    <source>
        <dbReference type="ARBA" id="ARBA00023125"/>
    </source>
</evidence>
<dbReference type="GO" id="GO:0003700">
    <property type="term" value="F:DNA-binding transcription factor activity"/>
    <property type="evidence" value="ECO:0007669"/>
    <property type="project" value="TreeGrafter"/>
</dbReference>
<dbReference type="PANTHER" id="PTHR30055">
    <property type="entry name" value="HTH-TYPE TRANSCRIPTIONAL REGULATOR RUTR"/>
    <property type="match status" value="1"/>
</dbReference>
<dbReference type="PANTHER" id="PTHR30055:SF151">
    <property type="entry name" value="TRANSCRIPTIONAL REGULATORY PROTEIN"/>
    <property type="match status" value="1"/>
</dbReference>
<dbReference type="InterPro" id="IPR050109">
    <property type="entry name" value="HTH-type_TetR-like_transc_reg"/>
</dbReference>
<evidence type="ECO:0000256" key="3">
    <source>
        <dbReference type="ARBA" id="ARBA00023163"/>
    </source>
</evidence>
<gene>
    <name evidence="6" type="ORF">DB32_008791</name>
</gene>